<organism evidence="2 3">
    <name type="scientific">Tieghemiomyces parasiticus</name>
    <dbReference type="NCBI Taxonomy" id="78921"/>
    <lineage>
        <taxon>Eukaryota</taxon>
        <taxon>Fungi</taxon>
        <taxon>Fungi incertae sedis</taxon>
        <taxon>Zoopagomycota</taxon>
        <taxon>Kickxellomycotina</taxon>
        <taxon>Dimargaritomycetes</taxon>
        <taxon>Dimargaritales</taxon>
        <taxon>Dimargaritaceae</taxon>
        <taxon>Tieghemiomyces</taxon>
    </lineage>
</organism>
<reference evidence="2" key="1">
    <citation type="submission" date="2022-07" db="EMBL/GenBank/DDBJ databases">
        <title>Phylogenomic reconstructions and comparative analyses of Kickxellomycotina fungi.</title>
        <authorList>
            <person name="Reynolds N.K."/>
            <person name="Stajich J.E."/>
            <person name="Barry K."/>
            <person name="Grigoriev I.V."/>
            <person name="Crous P."/>
            <person name="Smith M.E."/>
        </authorList>
    </citation>
    <scope>NUCLEOTIDE SEQUENCE</scope>
    <source>
        <strain evidence="2">RSA 861</strain>
    </source>
</reference>
<sequence length="136" mass="14665">MHITTALLFVVLAGQYSTVAGFPLDERACDRSGATQNQVAADLTQAQREMSINSLGSSYSTMYSDSWCNDSVDFLMGSDEEDAAEIDNYDDANSEHGVFAFELEDGDDTKIFYPNAITHGDSKATAKVGLTSSKAI</sequence>
<feature type="signal peptide" evidence="1">
    <location>
        <begin position="1"/>
        <end position="21"/>
    </location>
</feature>
<evidence type="ECO:0000313" key="2">
    <source>
        <dbReference type="EMBL" id="KAJ1930668.1"/>
    </source>
</evidence>
<dbReference type="AlphaFoldDB" id="A0A9W8DZI3"/>
<feature type="chain" id="PRO_5040876617" evidence="1">
    <location>
        <begin position="22"/>
        <end position="136"/>
    </location>
</feature>
<dbReference type="EMBL" id="JANBPT010000002">
    <property type="protein sequence ID" value="KAJ1930668.1"/>
    <property type="molecule type" value="Genomic_DNA"/>
</dbReference>
<keyword evidence="1" id="KW-0732">Signal</keyword>
<dbReference type="Proteomes" id="UP001150569">
    <property type="component" value="Unassembled WGS sequence"/>
</dbReference>
<proteinExistence type="predicted"/>
<evidence type="ECO:0000256" key="1">
    <source>
        <dbReference type="SAM" id="SignalP"/>
    </source>
</evidence>
<name>A0A9W8DZI3_9FUNG</name>
<gene>
    <name evidence="2" type="ORF">IWQ60_000065</name>
</gene>
<keyword evidence="3" id="KW-1185">Reference proteome</keyword>
<comment type="caution">
    <text evidence="2">The sequence shown here is derived from an EMBL/GenBank/DDBJ whole genome shotgun (WGS) entry which is preliminary data.</text>
</comment>
<evidence type="ECO:0000313" key="3">
    <source>
        <dbReference type="Proteomes" id="UP001150569"/>
    </source>
</evidence>
<protein>
    <submittedName>
        <fullName evidence="2">Uncharacterized protein</fullName>
    </submittedName>
</protein>
<accession>A0A9W8DZI3</accession>